<dbReference type="EMBL" id="JACGWW010000001">
    <property type="protein sequence ID" value="MBA8812458.1"/>
    <property type="molecule type" value="Genomic_DNA"/>
</dbReference>
<dbReference type="Pfam" id="PF12389">
    <property type="entry name" value="Peptidase_M73"/>
    <property type="match status" value="1"/>
</dbReference>
<protein>
    <submittedName>
        <fullName evidence="3">Uncharacterized protein</fullName>
    </submittedName>
</protein>
<evidence type="ECO:0000313" key="4">
    <source>
        <dbReference type="Proteomes" id="UP000321154"/>
    </source>
</evidence>
<dbReference type="RefSeq" id="WP_146851921.1">
    <property type="nucleotide sequence ID" value="NZ_BAAAHR010000002.1"/>
</dbReference>
<gene>
    <name evidence="3" type="ORF">FB463_000682</name>
    <name evidence="2" type="ORF">FFA01_01340</name>
</gene>
<dbReference type="InterPro" id="IPR022121">
    <property type="entry name" value="Peptidase_M73_camelysin"/>
</dbReference>
<dbReference type="EMBL" id="BJUV01000001">
    <property type="protein sequence ID" value="GEK81825.1"/>
    <property type="molecule type" value="Genomic_DNA"/>
</dbReference>
<keyword evidence="4" id="KW-1185">Reference proteome</keyword>
<reference evidence="2 4" key="1">
    <citation type="submission" date="2019-07" db="EMBL/GenBank/DDBJ databases">
        <title>Whole genome shotgun sequence of Frigoribacterium faeni NBRC 103066.</title>
        <authorList>
            <person name="Hosoyama A."/>
            <person name="Uohara A."/>
            <person name="Ohji S."/>
            <person name="Ichikawa N."/>
        </authorList>
    </citation>
    <scope>NUCLEOTIDE SEQUENCE [LARGE SCALE GENOMIC DNA]</scope>
    <source>
        <strain evidence="2 4">NBRC 103066</strain>
    </source>
</reference>
<evidence type="ECO:0000256" key="1">
    <source>
        <dbReference type="SAM" id="MobiDB-lite"/>
    </source>
</evidence>
<dbReference type="Proteomes" id="UP000522688">
    <property type="component" value="Unassembled WGS sequence"/>
</dbReference>
<organism evidence="3 5">
    <name type="scientific">Frigoribacterium faeni</name>
    <dbReference type="NCBI Taxonomy" id="145483"/>
    <lineage>
        <taxon>Bacteria</taxon>
        <taxon>Bacillati</taxon>
        <taxon>Actinomycetota</taxon>
        <taxon>Actinomycetes</taxon>
        <taxon>Micrococcales</taxon>
        <taxon>Microbacteriaceae</taxon>
        <taxon>Frigoribacterium</taxon>
    </lineage>
</organism>
<feature type="region of interest" description="Disordered" evidence="1">
    <location>
        <begin position="1"/>
        <end position="25"/>
    </location>
</feature>
<reference evidence="3 5" key="2">
    <citation type="submission" date="2020-07" db="EMBL/GenBank/DDBJ databases">
        <title>Sequencing the genomes of 1000 actinobacteria strains.</title>
        <authorList>
            <person name="Klenk H.-P."/>
        </authorList>
    </citation>
    <scope>NUCLEOTIDE SEQUENCE [LARGE SCALE GENOMIC DNA]</scope>
    <source>
        <strain evidence="3 5">DSM 10309</strain>
    </source>
</reference>
<name>A0A7W3PHX9_9MICO</name>
<evidence type="ECO:0000313" key="3">
    <source>
        <dbReference type="EMBL" id="MBA8812458.1"/>
    </source>
</evidence>
<evidence type="ECO:0000313" key="5">
    <source>
        <dbReference type="Proteomes" id="UP000522688"/>
    </source>
</evidence>
<comment type="caution">
    <text evidence="3">The sequence shown here is derived from an EMBL/GenBank/DDBJ whole genome shotgun (WGS) entry which is preliminary data.</text>
</comment>
<dbReference type="Proteomes" id="UP000321154">
    <property type="component" value="Unassembled WGS sequence"/>
</dbReference>
<dbReference type="OrthoDB" id="5123955at2"/>
<accession>A0A7W3PHX9</accession>
<evidence type="ECO:0000313" key="2">
    <source>
        <dbReference type="EMBL" id="GEK81825.1"/>
    </source>
</evidence>
<sequence>MSRRNPTAGRHRAEPTRRPRSGRAGGSLLSATGLLAAALLGVVATAGGTYALLGSSATAPASVITSGSAGLTISSVSALDVTALGPGRAVSGTFVAKNTGTVALGLRLAGTTPKSSDVAVLNELTATTAVLASGGSCTASTTGTKARPATLDTGASWTTLAAGQSVTGCLVLTLDSDAPSSLQGRTAPVSFVLSGTQVAP</sequence>
<dbReference type="AlphaFoldDB" id="A0A7W3PHX9"/>
<proteinExistence type="predicted"/>